<reference evidence="2" key="1">
    <citation type="submission" date="2017-02" db="EMBL/GenBank/DDBJ databases">
        <authorList>
            <person name="Daims H."/>
        </authorList>
    </citation>
    <scope>NUCLEOTIDE SEQUENCE [LARGE SCALE GENOMIC DNA]</scope>
</reference>
<evidence type="ECO:0000313" key="2">
    <source>
        <dbReference type="Proteomes" id="UP000195442"/>
    </source>
</evidence>
<proteinExistence type="predicted"/>
<dbReference type="Gene3D" id="3.30.2310.20">
    <property type="entry name" value="RelE-like"/>
    <property type="match status" value="1"/>
</dbReference>
<dbReference type="InterPro" id="IPR035093">
    <property type="entry name" value="RelE/ParE_toxin_dom_sf"/>
</dbReference>
<evidence type="ECO:0008006" key="3">
    <source>
        <dbReference type="Google" id="ProtNLM"/>
    </source>
</evidence>
<gene>
    <name evidence="1" type="ORF">CRENPOLYSF2_3390008</name>
</gene>
<dbReference type="AlphaFoldDB" id="A0A1R4HBX5"/>
<dbReference type="EMBL" id="FUKJ01000267">
    <property type="protein sequence ID" value="SJM93541.1"/>
    <property type="molecule type" value="Genomic_DNA"/>
</dbReference>
<dbReference type="SUPFAM" id="SSF143011">
    <property type="entry name" value="RelE-like"/>
    <property type="match status" value="1"/>
</dbReference>
<name>A0A1R4HBX5_9GAMM</name>
<accession>A0A1R4HBX5</accession>
<evidence type="ECO:0000313" key="1">
    <source>
        <dbReference type="EMBL" id="SJM93541.1"/>
    </source>
</evidence>
<organism evidence="1 2">
    <name type="scientific">Crenothrix polyspora</name>
    <dbReference type="NCBI Taxonomy" id="360316"/>
    <lineage>
        <taxon>Bacteria</taxon>
        <taxon>Pseudomonadati</taxon>
        <taxon>Pseudomonadota</taxon>
        <taxon>Gammaproteobacteria</taxon>
        <taxon>Methylococcales</taxon>
        <taxon>Crenotrichaceae</taxon>
        <taxon>Crenothrix</taxon>
    </lineage>
</organism>
<protein>
    <recommendedName>
        <fullName evidence="3">Type II toxin-antitoxin system mRNA interferase toxin, RelE/StbE family</fullName>
    </recommendedName>
</protein>
<keyword evidence="2" id="KW-1185">Reference proteome</keyword>
<dbReference type="Proteomes" id="UP000195442">
    <property type="component" value="Unassembled WGS sequence"/>
</dbReference>
<sequence length="62" mass="6978">MSKGVRLIHSWFDKLTTNGLTFICPALSNSMLGGDTLLIYKIDDHHVHLTRLGSHAQLFKNN</sequence>